<dbReference type="RefSeq" id="XP_041221858.1">
    <property type="nucleotide sequence ID" value="XM_041377343.1"/>
</dbReference>
<protein>
    <submittedName>
        <fullName evidence="2">Uncharacterized protein</fullName>
    </submittedName>
</protein>
<feature type="region of interest" description="Disordered" evidence="1">
    <location>
        <begin position="252"/>
        <end position="308"/>
    </location>
</feature>
<dbReference type="Proteomes" id="UP001195769">
    <property type="component" value="Unassembled WGS sequence"/>
</dbReference>
<proteinExistence type="predicted"/>
<keyword evidence="3" id="KW-1185">Reference proteome</keyword>
<dbReference type="GeneID" id="64671641"/>
<organism evidence="2 3">
    <name type="scientific">Suillus fuscotomentosus</name>
    <dbReference type="NCBI Taxonomy" id="1912939"/>
    <lineage>
        <taxon>Eukaryota</taxon>
        <taxon>Fungi</taxon>
        <taxon>Dikarya</taxon>
        <taxon>Basidiomycota</taxon>
        <taxon>Agaricomycotina</taxon>
        <taxon>Agaricomycetes</taxon>
        <taxon>Agaricomycetidae</taxon>
        <taxon>Boletales</taxon>
        <taxon>Suillineae</taxon>
        <taxon>Suillaceae</taxon>
        <taxon>Suillus</taxon>
    </lineage>
</organism>
<evidence type="ECO:0000256" key="1">
    <source>
        <dbReference type="SAM" id="MobiDB-lite"/>
    </source>
</evidence>
<gene>
    <name evidence="2" type="ORF">F5891DRAFT_983628</name>
</gene>
<reference evidence="2" key="1">
    <citation type="journal article" date="2020" name="New Phytol.">
        <title>Comparative genomics reveals dynamic genome evolution in host specialist ectomycorrhizal fungi.</title>
        <authorList>
            <person name="Lofgren L.A."/>
            <person name="Nguyen N.H."/>
            <person name="Vilgalys R."/>
            <person name="Ruytinx J."/>
            <person name="Liao H.L."/>
            <person name="Branco S."/>
            <person name="Kuo A."/>
            <person name="LaButti K."/>
            <person name="Lipzen A."/>
            <person name="Andreopoulos W."/>
            <person name="Pangilinan J."/>
            <person name="Riley R."/>
            <person name="Hundley H."/>
            <person name="Na H."/>
            <person name="Barry K."/>
            <person name="Grigoriev I.V."/>
            <person name="Stajich J.E."/>
            <person name="Kennedy P.G."/>
        </authorList>
    </citation>
    <scope>NUCLEOTIDE SEQUENCE</scope>
    <source>
        <strain evidence="2">FC203</strain>
    </source>
</reference>
<comment type="caution">
    <text evidence="2">The sequence shown here is derived from an EMBL/GenBank/DDBJ whole genome shotgun (WGS) entry which is preliminary data.</text>
</comment>
<accession>A0AAD4DZ28</accession>
<name>A0AAD4DZ28_9AGAM</name>
<evidence type="ECO:0000313" key="2">
    <source>
        <dbReference type="EMBL" id="KAG1896282.1"/>
    </source>
</evidence>
<evidence type="ECO:0000313" key="3">
    <source>
        <dbReference type="Proteomes" id="UP001195769"/>
    </source>
</evidence>
<sequence>MSHPTIPISLHESSIDYRPAVSDLCGGDSQSVQHDNTKVKHPHNERIMEPIPSNRQSLATFENDDLFATPHLPPVVRNMSCYARRSRSRFKPYQLGDHIPTALEHRFTEKYLRKRDEADLSFIDVKKGKEIFKRGMMRMPDETVYHAVVAKKADVECKRLRALSTAWELESTERHAMLLQHILKNSTADYIDSMAEASFFERLLVKHSRQQLEDDADFVIAAYTRDFTAFDIAEAQLGQLQEISAGRKLQLSTEDISDADDPDDPDDLSTEEEELIEEQMSEEEAVKKQPLESVALKKGPPSEEVTEDGCSASLGEYFRDWQGYYSAAAAA</sequence>
<dbReference type="EMBL" id="JABBWK010000057">
    <property type="protein sequence ID" value="KAG1896282.1"/>
    <property type="molecule type" value="Genomic_DNA"/>
</dbReference>
<feature type="compositionally biased region" description="Acidic residues" evidence="1">
    <location>
        <begin position="255"/>
        <end position="283"/>
    </location>
</feature>
<dbReference type="AlphaFoldDB" id="A0AAD4DZ28"/>